<reference evidence="8" key="1">
    <citation type="submission" date="2019-01" db="EMBL/GenBank/DDBJ databases">
        <title>Draft genomes of a novel of Sporanaerobacter strains.</title>
        <authorList>
            <person name="Ma S."/>
        </authorList>
    </citation>
    <scope>NUCLEOTIDE SEQUENCE [LARGE SCALE GENOMIC DNA]</scope>
    <source>
        <strain evidence="8">NJN-17</strain>
    </source>
</reference>
<feature type="domain" description="ATPase BadF/BadG/BcrA/BcrD type" evidence="5">
    <location>
        <begin position="6"/>
        <end position="254"/>
    </location>
</feature>
<dbReference type="EMBL" id="CP035282">
    <property type="protein sequence ID" value="QAT63145.1"/>
    <property type="molecule type" value="Genomic_DNA"/>
</dbReference>
<dbReference type="PANTHER" id="PTHR32329">
    <property type="entry name" value="BIFUNCTIONAL PROTEIN [INCLUDES 2-HYDROXYACYL-COA DEHYDRATASE (N-TER) AND ITS ACTIVATOR DOMAIN (C_TERM)-RELATED"/>
    <property type="match status" value="1"/>
</dbReference>
<comment type="cofactor">
    <cofactor evidence="1">
        <name>[4Fe-4S] cluster</name>
        <dbReference type="ChEBI" id="CHEBI:49883"/>
    </cofactor>
</comment>
<dbReference type="CDD" id="cd24035">
    <property type="entry name" value="ASKHA_NBD_O66634-like_rpt2"/>
    <property type="match status" value="1"/>
</dbReference>
<dbReference type="GO" id="GO:0051536">
    <property type="term" value="F:iron-sulfur cluster binding"/>
    <property type="evidence" value="ECO:0007669"/>
    <property type="project" value="UniProtKB-KW"/>
</dbReference>
<dbReference type="RefSeq" id="WP_128753325.1">
    <property type="nucleotide sequence ID" value="NZ_CP035282.1"/>
</dbReference>
<dbReference type="KEGG" id="spoa:EQM13_16995"/>
<dbReference type="NCBIfam" id="TIGR00241">
    <property type="entry name" value="CoA_E_activ"/>
    <property type="match status" value="1"/>
</dbReference>
<dbReference type="Pfam" id="PF09989">
    <property type="entry name" value="DUF2229"/>
    <property type="match status" value="1"/>
</dbReference>
<evidence type="ECO:0000313" key="7">
    <source>
        <dbReference type="EMBL" id="QAT63145.1"/>
    </source>
</evidence>
<dbReference type="InterPro" id="IPR043129">
    <property type="entry name" value="ATPase_NBD"/>
</dbReference>
<evidence type="ECO:0000256" key="3">
    <source>
        <dbReference type="ARBA" id="ARBA00023004"/>
    </source>
</evidence>
<dbReference type="PANTHER" id="PTHR32329:SF4">
    <property type="entry name" value="ACTIVATOR OF 2-HYDROXYACYL-COA DEHYDRATASE"/>
    <property type="match status" value="1"/>
</dbReference>
<evidence type="ECO:0000259" key="5">
    <source>
        <dbReference type="Pfam" id="PF01869"/>
    </source>
</evidence>
<protein>
    <submittedName>
        <fullName evidence="7">2-hydroxyglutaryl-CoA dehydratase</fullName>
    </submittedName>
</protein>
<name>A0A410QGU9_9FIRM</name>
<feature type="domain" description="DUF2229" evidence="6">
    <location>
        <begin position="670"/>
        <end position="889"/>
    </location>
</feature>
<evidence type="ECO:0000313" key="8">
    <source>
        <dbReference type="Proteomes" id="UP000287969"/>
    </source>
</evidence>
<organism evidence="7 8">
    <name type="scientific">Acidilutibacter cellobiosedens</name>
    <dbReference type="NCBI Taxonomy" id="2507161"/>
    <lineage>
        <taxon>Bacteria</taxon>
        <taxon>Bacillati</taxon>
        <taxon>Bacillota</taxon>
        <taxon>Tissierellia</taxon>
        <taxon>Tissierellales</taxon>
        <taxon>Acidilutibacteraceae</taxon>
        <taxon>Acidilutibacter</taxon>
    </lineage>
</organism>
<keyword evidence="3" id="KW-0408">Iron</keyword>
<evidence type="ECO:0000256" key="4">
    <source>
        <dbReference type="ARBA" id="ARBA00023014"/>
    </source>
</evidence>
<dbReference type="Pfam" id="PF01869">
    <property type="entry name" value="BcrAD_BadFG"/>
    <property type="match status" value="2"/>
</dbReference>
<dbReference type="Proteomes" id="UP000287969">
    <property type="component" value="Chromosome"/>
</dbReference>
<dbReference type="SUPFAM" id="SSF53067">
    <property type="entry name" value="Actin-like ATPase domain"/>
    <property type="match status" value="2"/>
</dbReference>
<evidence type="ECO:0000256" key="1">
    <source>
        <dbReference type="ARBA" id="ARBA00001966"/>
    </source>
</evidence>
<evidence type="ECO:0000256" key="2">
    <source>
        <dbReference type="ARBA" id="ARBA00022723"/>
    </source>
</evidence>
<feature type="domain" description="ATPase BadF/BadG/BcrA/BcrD type" evidence="5">
    <location>
        <begin position="321"/>
        <end position="575"/>
    </location>
</feature>
<keyword evidence="4" id="KW-0411">Iron-sulfur</keyword>
<dbReference type="InterPro" id="IPR008275">
    <property type="entry name" value="CoA_E_activase_dom"/>
</dbReference>
<dbReference type="Gene3D" id="3.30.420.40">
    <property type="match status" value="4"/>
</dbReference>
<accession>A0A410QGU9</accession>
<evidence type="ECO:0000259" key="6">
    <source>
        <dbReference type="Pfam" id="PF09989"/>
    </source>
</evidence>
<sequence>MKKLHLGIDIGSTTVKLVVLNEKLEILFCDYKRHFSDIKSSVKNLILGAYKKFKDENITVMVTGSGGLSVNKWLDVPFVQEVVASTTAIRKFIPKTDVAIELGGEDAKITYFRGNVEQRMNSICAGGTGAFIDQMSSLLQTDAEGLNELAKNYEHIYPIASRCGVFAKTDIQALINQGASKNDIAVSVFQSVVNQTISTLACGRPITGRIAFLGGPLHFLSELRKRYIETLRLKDDEIIVPRNSQLFVALGAAIESIEEIPISFKKFIDKLINFDRPIDMSIKKIQPLFNNRDELEKFRKDHETKKLLRGDIRSYRGKCFLGVDAGSTTTKAVLIDENDKILYSYYNNNQGKPLELVVQILKEIYSVLPAESKIVYSAVTGYGEDLIKEALGIDVGEVETIAHYKAAEFYLPGVDFILDIGGQDMKCMKIKNGVIDSVLLNEACSSGCGSFIETFAQSLNMKVEDFLNEGLLAENPVDLGSRCTVFMNSKVKQAQKEGATIGDIAAGLSYSVIKNALQKVIKIRDPQEMGEKIVVQGGTFYGDSILRSFELISHRKVVRPDISGLMGALGAALIAKERYEDGKETSLLKIEDLNNFNYNTKMTRCGGCGNNCLLSIHTFSNGNRYISGNRCEKALGLNKSSKNIPNLYDYKYKRTFDYKPLNEEEAKRGTVGIPRVLNIYENYPFWFTFFTELNFKVVLSAPSSRAMYEKGISTIPSETACYPAKLVHGHISDLIEKKVKFIFYPSVFYEKKEDKTANNHLNCPIVTSYSEVIKHNMDNIKKNDILFLNPFISFDDKEGLKNRLEKEFKIFSIGGREIDKAVEKAWGEQANYRKDIQLKGEETLDYISKNKIRGIVLSGRPYHIDPEINHGIPNLITSLGMAVFTEDSIAHLGNVERPLRVVDQWTYHSRLYRAASFVAQRDDLELVQLTSFGCGLDAVTTDQVHEILDNYEKIYTLLKIDEVNNLGAAKIRIRSLNAALMERDKRGFRPHKVGGPIKRVLFAKGMKERHTILSPQMSPIHFDLLQTAMRDCGYNFEVLPSVDRGAIEEGLKYVNNDACYPSIIVVGQFIEALKSGKYDLNNTSVIITQTGGVCRASNYIGFLRKALKDAGFGNIPVISANAYGMEENPGFTYSMDMASKGVMAIIYGDLLMRVLYRVRPYEKVKGSADSLYMEWNQRCKESLKNGSKKLYKNNIRKIVEDFDNIDIYDIQKPRVGIVGEILVKYHPTANNDIVNVLEKEGVEVVVPDLTDFILYCAYNETFKAEYLSQRKRNKFFGDIAISYIENYRKDLKKALNESERFSSPMSIKELAGLVKNFISLGNQSGEGWLLTAEMLELIENEVENIVCVQPFGCLPNHVTGKGMIKSIREMYPKANIIPIDYDPGASEVNQLNRLKLMLSTARHNADEEEEKEKDERALNI</sequence>
<proteinExistence type="predicted"/>
<dbReference type="InterPro" id="IPR018709">
    <property type="entry name" value="CoA_activase_DUF2229"/>
</dbReference>
<dbReference type="InterPro" id="IPR051805">
    <property type="entry name" value="Dehydratase_Activator_Redct"/>
</dbReference>
<keyword evidence="2" id="KW-0479">Metal-binding</keyword>
<dbReference type="CDD" id="cd24034">
    <property type="entry name" value="ASKHA_NBD_O66634-like_rpt1"/>
    <property type="match status" value="1"/>
</dbReference>
<keyword evidence="8" id="KW-1185">Reference proteome</keyword>
<dbReference type="OrthoDB" id="9802715at2"/>
<dbReference type="GO" id="GO:0046872">
    <property type="term" value="F:metal ion binding"/>
    <property type="evidence" value="ECO:0007669"/>
    <property type="project" value="UniProtKB-KW"/>
</dbReference>
<dbReference type="InterPro" id="IPR002731">
    <property type="entry name" value="ATPase_BadF"/>
</dbReference>
<gene>
    <name evidence="7" type="ORF">EQM13_16995</name>
</gene>